<sequence length="786" mass="86981">LPGALPLPRRASALFGETGWLASFTQAALADGPRLAEDFLALFTGAGDRISAEAAAQLRDYAATGIKDTVQAAEARWQDRLADLRHRLELIEAAAGALLDSDPEQRTRRRQLKAERGAVARRMSEIGRSDAHSALVELGVLPNYSLIDASTSLEATITWSGQSADGDTKYHSEVRGYERSALPALTELAPGNHFYARGYRHTVDGLDIGTGDRRIWTRWRVCPQCGYTRTTAAREDTSACPRCKSPRIGDTSALHNVLEPQRVEARDRRDDALIRDDHDERRRRYYEVATAVDVAREDVEPGAWRHSNRAFGADFTRRAVIRRFNLGAMRMDRSADTEFAGERVRHNPFHVCTECGGATCDQPDRNRPAALTTSGYDASPSHHRPWCRQRRGDGVEHLPLILAHTLETEALRILVPVAYVQQHERTVTFKAAFMAGLARLYGGRLDHIDATTATMPDPQTGAVRRFLVVYDTLPGGSGYLNPRSGHEGVRDILTRAREVVEGCGCTDQEGVAACHRCLLPHVADSDFPSADRALAVDMLKELLDQWDTREITAAEDISLWDQVESELEARFLDALRGWATRPGADRSFSHGGRVNDRRTADLRVTGPDGTVISWRVILQNTIKQTRPDVVFQRRDAGAQRVAVYLDGFAYHADPEANRLADDAAKRARLRAAGITVFQLTWEDIEYWETGAVPENPPWRPYGHEAQTAARTAYQKEGGSADDLAQTVWTSPIDTLLAFLADPDDERWRRRATAAVSGIRKTPGVTGGPVSRDRLASVLPAALRGEA</sequence>
<evidence type="ECO:0000313" key="2">
    <source>
        <dbReference type="EMBL" id="MFD0802889.1"/>
    </source>
</evidence>
<accession>A0ABW3BKK9</accession>
<organism evidence="2 3">
    <name type="scientific">Streptomonospora algeriensis</name>
    <dbReference type="NCBI Taxonomy" id="995084"/>
    <lineage>
        <taxon>Bacteria</taxon>
        <taxon>Bacillati</taxon>
        <taxon>Actinomycetota</taxon>
        <taxon>Actinomycetes</taxon>
        <taxon>Streptosporangiales</taxon>
        <taxon>Nocardiopsidaceae</taxon>
        <taxon>Streptomonospora</taxon>
    </lineage>
</organism>
<dbReference type="Proteomes" id="UP001596956">
    <property type="component" value="Unassembled WGS sequence"/>
</dbReference>
<dbReference type="Pfam" id="PF09369">
    <property type="entry name" value="MZB"/>
    <property type="match status" value="1"/>
</dbReference>
<keyword evidence="3" id="KW-1185">Reference proteome</keyword>
<name>A0ABW3BKK9_9ACTN</name>
<reference evidence="3" key="1">
    <citation type="journal article" date="2019" name="Int. J. Syst. Evol. Microbiol.">
        <title>The Global Catalogue of Microorganisms (GCM) 10K type strain sequencing project: providing services to taxonomists for standard genome sequencing and annotation.</title>
        <authorList>
            <consortium name="The Broad Institute Genomics Platform"/>
            <consortium name="The Broad Institute Genome Sequencing Center for Infectious Disease"/>
            <person name="Wu L."/>
            <person name="Ma J."/>
        </authorList>
    </citation>
    <scope>NUCLEOTIDE SEQUENCE [LARGE SCALE GENOMIC DNA]</scope>
    <source>
        <strain evidence="3">CCUG 63369</strain>
    </source>
</reference>
<protein>
    <submittedName>
        <fullName evidence="2">DUF1998 domain-containing protein</fullName>
    </submittedName>
</protein>
<proteinExistence type="predicted"/>
<feature type="domain" description="MrfA-like Zn-binding" evidence="1">
    <location>
        <begin position="430"/>
        <end position="518"/>
    </location>
</feature>
<feature type="non-terminal residue" evidence="2">
    <location>
        <position position="786"/>
    </location>
</feature>
<gene>
    <name evidence="2" type="ORF">ACFQZU_16395</name>
</gene>
<comment type="caution">
    <text evidence="2">The sequence shown here is derived from an EMBL/GenBank/DDBJ whole genome shotgun (WGS) entry which is preliminary data.</text>
</comment>
<evidence type="ECO:0000313" key="3">
    <source>
        <dbReference type="Proteomes" id="UP001596956"/>
    </source>
</evidence>
<dbReference type="EMBL" id="JBHTHR010000636">
    <property type="protein sequence ID" value="MFD0802889.1"/>
    <property type="molecule type" value="Genomic_DNA"/>
</dbReference>
<feature type="non-terminal residue" evidence="2">
    <location>
        <position position="1"/>
    </location>
</feature>
<evidence type="ECO:0000259" key="1">
    <source>
        <dbReference type="Pfam" id="PF09369"/>
    </source>
</evidence>
<dbReference type="InterPro" id="IPR018973">
    <property type="entry name" value="MZB"/>
</dbReference>